<keyword evidence="1" id="KW-1133">Transmembrane helix</keyword>
<gene>
    <name evidence="2" type="ORF">SDC9_199758</name>
</gene>
<proteinExistence type="predicted"/>
<sequence length="136" mass="14269">MSGYLLAICSIALLYPVDVPIIILHPSATKPSAAFVKSVPVSAILPTNSKLSSAIPRSCIALTTPVYCACVQPPSSLPKLPIAPTLMLLKSSVAVSPFVVESLPVLPESELLPHPVTIVATIAVIASIHTIFFFIL</sequence>
<name>A0A645IUN4_9ZZZZ</name>
<feature type="transmembrane region" description="Helical" evidence="1">
    <location>
        <begin position="112"/>
        <end position="135"/>
    </location>
</feature>
<organism evidence="2">
    <name type="scientific">bioreactor metagenome</name>
    <dbReference type="NCBI Taxonomy" id="1076179"/>
    <lineage>
        <taxon>unclassified sequences</taxon>
        <taxon>metagenomes</taxon>
        <taxon>ecological metagenomes</taxon>
    </lineage>
</organism>
<dbReference type="EMBL" id="VSSQ01117876">
    <property type="protein sequence ID" value="MPN52104.1"/>
    <property type="molecule type" value="Genomic_DNA"/>
</dbReference>
<keyword evidence="1" id="KW-0472">Membrane</keyword>
<keyword evidence="1" id="KW-0812">Transmembrane</keyword>
<reference evidence="2" key="1">
    <citation type="submission" date="2019-08" db="EMBL/GenBank/DDBJ databases">
        <authorList>
            <person name="Kucharzyk K."/>
            <person name="Murdoch R.W."/>
            <person name="Higgins S."/>
            <person name="Loffler F."/>
        </authorList>
    </citation>
    <scope>NUCLEOTIDE SEQUENCE</scope>
</reference>
<evidence type="ECO:0000313" key="2">
    <source>
        <dbReference type="EMBL" id="MPN52104.1"/>
    </source>
</evidence>
<protein>
    <submittedName>
        <fullName evidence="2">Uncharacterized protein</fullName>
    </submittedName>
</protein>
<evidence type="ECO:0000256" key="1">
    <source>
        <dbReference type="SAM" id="Phobius"/>
    </source>
</evidence>
<dbReference type="AlphaFoldDB" id="A0A645IUN4"/>
<comment type="caution">
    <text evidence="2">The sequence shown here is derived from an EMBL/GenBank/DDBJ whole genome shotgun (WGS) entry which is preliminary data.</text>
</comment>
<accession>A0A645IUN4</accession>